<gene>
    <name evidence="3" type="ORF">E5676_scaffold214G00230</name>
    <name evidence="2" type="ORF">E6C27_scaffold69G00420</name>
</gene>
<accession>A0A5A7T3W1</accession>
<evidence type="ECO:0008006" key="6">
    <source>
        <dbReference type="Google" id="ProtNLM"/>
    </source>
</evidence>
<dbReference type="EMBL" id="SSTD01006800">
    <property type="protein sequence ID" value="TYK19720.1"/>
    <property type="molecule type" value="Genomic_DNA"/>
</dbReference>
<feature type="compositionally biased region" description="Basic residues" evidence="1">
    <location>
        <begin position="65"/>
        <end position="79"/>
    </location>
</feature>
<evidence type="ECO:0000313" key="3">
    <source>
        <dbReference type="EMBL" id="TYK19720.1"/>
    </source>
</evidence>
<name>A0A5A7T3W1_CUCMM</name>
<sequence length="149" mass="16506">MLHVFGNVLVLGYHFQDSNRKLTGRGRGKSKGKLVLQTDLQCKSCFVFTLMAIRSFVTRKEKMSPRRGAHRRGGRRGRGAGRTQSKEQPIVQEANPTALVTQADLAAMEQRYQDMLQAALAPFHVVQQAQTAHPPVLVEAQPALDQLSA</sequence>
<evidence type="ECO:0000313" key="5">
    <source>
        <dbReference type="Proteomes" id="UP000321947"/>
    </source>
</evidence>
<dbReference type="AlphaFoldDB" id="A0A5A7T3W1"/>
<dbReference type="Proteomes" id="UP000321393">
    <property type="component" value="Unassembled WGS sequence"/>
</dbReference>
<evidence type="ECO:0000313" key="2">
    <source>
        <dbReference type="EMBL" id="KAA0036175.1"/>
    </source>
</evidence>
<organism evidence="2 4">
    <name type="scientific">Cucumis melo var. makuwa</name>
    <name type="common">Oriental melon</name>
    <dbReference type="NCBI Taxonomy" id="1194695"/>
    <lineage>
        <taxon>Eukaryota</taxon>
        <taxon>Viridiplantae</taxon>
        <taxon>Streptophyta</taxon>
        <taxon>Embryophyta</taxon>
        <taxon>Tracheophyta</taxon>
        <taxon>Spermatophyta</taxon>
        <taxon>Magnoliopsida</taxon>
        <taxon>eudicotyledons</taxon>
        <taxon>Gunneridae</taxon>
        <taxon>Pentapetalae</taxon>
        <taxon>rosids</taxon>
        <taxon>fabids</taxon>
        <taxon>Cucurbitales</taxon>
        <taxon>Cucurbitaceae</taxon>
        <taxon>Benincaseae</taxon>
        <taxon>Cucumis</taxon>
    </lineage>
</organism>
<feature type="region of interest" description="Disordered" evidence="1">
    <location>
        <begin position="59"/>
        <end position="95"/>
    </location>
</feature>
<dbReference type="Proteomes" id="UP000321947">
    <property type="component" value="Unassembled WGS sequence"/>
</dbReference>
<dbReference type="EMBL" id="SSTE01019715">
    <property type="protein sequence ID" value="KAA0036175.1"/>
    <property type="molecule type" value="Genomic_DNA"/>
</dbReference>
<protein>
    <recommendedName>
        <fullName evidence="6">Gag protease polyprotein</fullName>
    </recommendedName>
</protein>
<comment type="caution">
    <text evidence="2">The sequence shown here is derived from an EMBL/GenBank/DDBJ whole genome shotgun (WGS) entry which is preliminary data.</text>
</comment>
<reference evidence="4 5" key="1">
    <citation type="submission" date="2019-08" db="EMBL/GenBank/DDBJ databases">
        <title>Draft genome sequences of two oriental melons (Cucumis melo L. var makuwa).</title>
        <authorList>
            <person name="Kwon S.-Y."/>
        </authorList>
    </citation>
    <scope>NUCLEOTIDE SEQUENCE [LARGE SCALE GENOMIC DNA]</scope>
    <source>
        <strain evidence="5">cv. Chang Bougi</strain>
        <strain evidence="4">cv. SW 3</strain>
        <tissue evidence="2">Leaf</tissue>
    </source>
</reference>
<evidence type="ECO:0000313" key="4">
    <source>
        <dbReference type="Proteomes" id="UP000321393"/>
    </source>
</evidence>
<proteinExistence type="predicted"/>
<evidence type="ECO:0000256" key="1">
    <source>
        <dbReference type="SAM" id="MobiDB-lite"/>
    </source>
</evidence>